<evidence type="ECO:0000313" key="3">
    <source>
        <dbReference type="Proteomes" id="UP000192578"/>
    </source>
</evidence>
<comment type="caution">
    <text evidence="2">The sequence shown here is derived from an EMBL/GenBank/DDBJ whole genome shotgun (WGS) entry which is preliminary data.</text>
</comment>
<feature type="domain" description="UMA" evidence="1">
    <location>
        <begin position="138"/>
        <end position="186"/>
    </location>
</feature>
<organism evidence="2 3">
    <name type="scientific">Hypsibius exemplaris</name>
    <name type="common">Freshwater tardigrade</name>
    <dbReference type="NCBI Taxonomy" id="2072580"/>
    <lineage>
        <taxon>Eukaryota</taxon>
        <taxon>Metazoa</taxon>
        <taxon>Ecdysozoa</taxon>
        <taxon>Tardigrada</taxon>
        <taxon>Eutardigrada</taxon>
        <taxon>Parachela</taxon>
        <taxon>Hypsibioidea</taxon>
        <taxon>Hypsibiidae</taxon>
        <taxon>Hypsibius</taxon>
    </lineage>
</organism>
<dbReference type="InterPro" id="IPR018798">
    <property type="entry name" value="MVB12A/B"/>
</dbReference>
<gene>
    <name evidence="2" type="ORF">BV898_19759</name>
</gene>
<dbReference type="AlphaFoldDB" id="A0A9X6NJU8"/>
<proteinExistence type="predicted"/>
<dbReference type="Proteomes" id="UP000192578">
    <property type="component" value="Unassembled WGS sequence"/>
</dbReference>
<keyword evidence="3" id="KW-1185">Reference proteome</keyword>
<reference evidence="3" key="1">
    <citation type="submission" date="2017-01" db="EMBL/GenBank/DDBJ databases">
        <title>Comparative genomics of anhydrobiosis in the tardigrade Hypsibius dujardini.</title>
        <authorList>
            <person name="Yoshida Y."/>
            <person name="Koutsovoulos G."/>
            <person name="Laetsch D."/>
            <person name="Stevens L."/>
            <person name="Kumar S."/>
            <person name="Horikawa D."/>
            <person name="Ishino K."/>
            <person name="Komine S."/>
            <person name="Tomita M."/>
            <person name="Blaxter M."/>
            <person name="Arakawa K."/>
        </authorList>
    </citation>
    <scope>NUCLEOTIDE SEQUENCE [LARGE SCALE GENOMIC DNA]</scope>
    <source>
        <strain evidence="3">Z151</strain>
    </source>
</reference>
<dbReference type="PROSITE" id="PS51497">
    <property type="entry name" value="UMA"/>
    <property type="match status" value="1"/>
</dbReference>
<sequence length="202" mass="22511">MIHREREAFQSALQYVDLDVTTPVRLRVALNKRLLVCEVSGLLLCFRKGPIPPAAIKSVSPSPGPYLLQQQDLRSPTGNAPLRPAPTIDAAKRLSSERAAEIAKWSTVGAQTGASLARQASRTLRMGSHGVSASYRTIEDIPFRLNSQFASTALPSQFTLPNITILTPDEIRHQFEYDFTLEREYLASTDDMQEETRITRRS</sequence>
<dbReference type="EMBL" id="MTYJ01000714">
    <property type="protein sequence ID" value="OWA55375.1"/>
    <property type="molecule type" value="Genomic_DNA"/>
</dbReference>
<dbReference type="Pfam" id="PF10240">
    <property type="entry name" value="DUF2464"/>
    <property type="match status" value="1"/>
</dbReference>
<dbReference type="InterPro" id="IPR023340">
    <property type="entry name" value="UMA"/>
</dbReference>
<protein>
    <recommendedName>
        <fullName evidence="1">UMA domain-containing protein</fullName>
    </recommendedName>
</protein>
<accession>A0A9X6NJU8</accession>
<evidence type="ECO:0000313" key="2">
    <source>
        <dbReference type="EMBL" id="OWA55375.1"/>
    </source>
</evidence>
<name>A0A9X6NJU8_HYPEX</name>
<evidence type="ECO:0000259" key="1">
    <source>
        <dbReference type="PROSITE" id="PS51497"/>
    </source>
</evidence>
<dbReference type="GO" id="GO:0000813">
    <property type="term" value="C:ESCRT I complex"/>
    <property type="evidence" value="ECO:0007669"/>
    <property type="project" value="InterPro"/>
</dbReference>